<dbReference type="Pfam" id="PF14420">
    <property type="entry name" value="Clr5"/>
    <property type="match status" value="1"/>
</dbReference>
<feature type="region of interest" description="Disordered" evidence="1">
    <location>
        <begin position="80"/>
        <end position="101"/>
    </location>
</feature>
<dbReference type="AlphaFoldDB" id="A0A423VPQ5"/>
<proteinExistence type="predicted"/>
<sequence>MAYSTPSPSETCSDWSGSGRGSGSFSDCGTSIASAGTVYTTMGHGHLDSSCMPPSTFMEKLFPEPYDPRFSTPVSNPYPTDATMATGPTHQASHKSVKRRYASEDDWRRHRDKITSLYKIKRLRDVMTIMENEHNLYATERMYKARFKDWGLHKNVTAAKVHKLMQKVEQEQKRRQYRRSPSDDKGRVVLDIGDDLDVPRIQKYMKRRPKGLDNLRKDPHRPLEVIKALSVDGGNGRGKVSIATVKLEEQGQDHDGFLQSPLLGLDLPWSPGSEVPGEITRLLQTFIDDGFDAAGAYKGCPRPFFTPSLSPQWQQNGHGHSNSLDSITSSLEAVAPRDEMMLDFVLKLRVVNILFEEGYDKQGYQGFRKCLDSLALCIQQSQNTPGLGMRPTTVVVLWALSAALEILVDLKEVKEWALQSLYRQLMSSCAEYQPTMAEIVGRLSQLGSREQVATIKVARQTISSALFVDPSYYEPSFETYSRTVDVAVSSQSASEKAQEIHKLSSKPILPGSSALDAWAEMRTALAMRRASPSLQQDFYKSTASPWMPVPVTTPSWNGQGSKIASVLEYISGRIEFHRTAGSWQTAQELMSHAASVTEMTWGSDTWDKRIFNLLLWATATI</sequence>
<evidence type="ECO:0000313" key="4">
    <source>
        <dbReference type="Proteomes" id="UP000283895"/>
    </source>
</evidence>
<dbReference type="EMBL" id="LKEA01000047">
    <property type="protein sequence ID" value="ROV92994.1"/>
    <property type="molecule type" value="Genomic_DNA"/>
</dbReference>
<accession>A0A423VPQ5</accession>
<organism evidence="3 4">
    <name type="scientific">Cytospora schulzeri</name>
    <dbReference type="NCBI Taxonomy" id="448051"/>
    <lineage>
        <taxon>Eukaryota</taxon>
        <taxon>Fungi</taxon>
        <taxon>Dikarya</taxon>
        <taxon>Ascomycota</taxon>
        <taxon>Pezizomycotina</taxon>
        <taxon>Sordariomycetes</taxon>
        <taxon>Sordariomycetidae</taxon>
        <taxon>Diaporthales</taxon>
        <taxon>Cytosporaceae</taxon>
        <taxon>Cytospora</taxon>
    </lineage>
</organism>
<dbReference type="InterPro" id="IPR025676">
    <property type="entry name" value="Clr5_dom"/>
</dbReference>
<protein>
    <recommendedName>
        <fullName evidence="2">Clr5 domain-containing protein</fullName>
    </recommendedName>
</protein>
<keyword evidence="4" id="KW-1185">Reference proteome</keyword>
<evidence type="ECO:0000259" key="2">
    <source>
        <dbReference type="Pfam" id="PF14420"/>
    </source>
</evidence>
<evidence type="ECO:0000256" key="1">
    <source>
        <dbReference type="SAM" id="MobiDB-lite"/>
    </source>
</evidence>
<comment type="caution">
    <text evidence="3">The sequence shown here is derived from an EMBL/GenBank/DDBJ whole genome shotgun (WGS) entry which is preliminary data.</text>
</comment>
<dbReference type="PANTHER" id="PTHR38788">
    <property type="entry name" value="CLR5 DOMAIN-CONTAINING PROTEIN"/>
    <property type="match status" value="1"/>
</dbReference>
<evidence type="ECO:0000313" key="3">
    <source>
        <dbReference type="EMBL" id="ROV92994.1"/>
    </source>
</evidence>
<dbReference type="OrthoDB" id="5308957at2759"/>
<name>A0A423VPQ5_9PEZI</name>
<dbReference type="STRING" id="356882.A0A423VPQ5"/>
<gene>
    <name evidence="3" type="ORF">VMCG_09023</name>
</gene>
<dbReference type="Proteomes" id="UP000283895">
    <property type="component" value="Unassembled WGS sequence"/>
</dbReference>
<dbReference type="PANTHER" id="PTHR38788:SF3">
    <property type="entry name" value="CLR5 DOMAIN-CONTAINING PROTEIN"/>
    <property type="match status" value="1"/>
</dbReference>
<reference evidence="3 4" key="1">
    <citation type="submission" date="2015-09" db="EMBL/GenBank/DDBJ databases">
        <title>Host preference determinants of Valsa canker pathogens revealed by comparative genomics.</title>
        <authorList>
            <person name="Yin Z."/>
            <person name="Huang L."/>
        </authorList>
    </citation>
    <scope>NUCLEOTIDE SEQUENCE [LARGE SCALE GENOMIC DNA]</scope>
    <source>
        <strain evidence="3 4">03-1</strain>
    </source>
</reference>
<feature type="domain" description="Clr5" evidence="2">
    <location>
        <begin position="103"/>
        <end position="154"/>
    </location>
</feature>